<feature type="region of interest" description="Disordered" evidence="1">
    <location>
        <begin position="32"/>
        <end position="51"/>
    </location>
</feature>
<dbReference type="RefSeq" id="WP_214434757.1">
    <property type="nucleotide sequence ID" value="NZ_CAWPUQ010000143.1"/>
</dbReference>
<gene>
    <name evidence="2" type="ORF">I8752_24005</name>
</gene>
<evidence type="ECO:0000313" key="2">
    <source>
        <dbReference type="EMBL" id="MBH8576007.1"/>
    </source>
</evidence>
<dbReference type="EMBL" id="JAECZA010000217">
    <property type="protein sequence ID" value="MBH8576007.1"/>
    <property type="molecule type" value="Genomic_DNA"/>
</dbReference>
<keyword evidence="3" id="KW-1185">Reference proteome</keyword>
<accession>A0A8J7LFH5</accession>
<dbReference type="AlphaFoldDB" id="A0A8J7LFH5"/>
<dbReference type="Proteomes" id="UP000662314">
    <property type="component" value="Unassembled WGS sequence"/>
</dbReference>
<protein>
    <submittedName>
        <fullName evidence="2">Uncharacterized protein</fullName>
    </submittedName>
</protein>
<name>A0A8J7LFH5_9NOST</name>
<organism evidence="2 3">
    <name type="scientific">Dendronalium phyllosphericum CENA369</name>
    <dbReference type="NCBI Taxonomy" id="1725256"/>
    <lineage>
        <taxon>Bacteria</taxon>
        <taxon>Bacillati</taxon>
        <taxon>Cyanobacteriota</taxon>
        <taxon>Cyanophyceae</taxon>
        <taxon>Nostocales</taxon>
        <taxon>Nostocaceae</taxon>
        <taxon>Dendronalium</taxon>
        <taxon>Dendronalium phyllosphericum</taxon>
    </lineage>
</organism>
<proteinExistence type="predicted"/>
<sequence length="51" mass="5648">MSKILLKQNKPQKSSLEANYGVIRKMINAGVPKSKLPHHDESHGWAATHIG</sequence>
<evidence type="ECO:0000313" key="3">
    <source>
        <dbReference type="Proteomes" id="UP000662314"/>
    </source>
</evidence>
<evidence type="ECO:0000256" key="1">
    <source>
        <dbReference type="SAM" id="MobiDB-lite"/>
    </source>
</evidence>
<comment type="caution">
    <text evidence="2">The sequence shown here is derived from an EMBL/GenBank/DDBJ whole genome shotgun (WGS) entry which is preliminary data.</text>
</comment>
<reference evidence="2 3" key="1">
    <citation type="journal article" date="2021" name="Int. J. Syst. Evol. Microbiol.">
        <title>Amazonocrinis nigriterrae gen. nov., sp. nov., Atlanticothrix silvestris gen. nov., sp. nov. and Dendronalium phyllosphericum gen. nov., sp. nov., nostocacean cyanobacteria from Brazilian environments.</title>
        <authorList>
            <person name="Alvarenga D.O."/>
            <person name="Andreote A.P.D."/>
            <person name="Branco L.H.Z."/>
            <person name="Delbaje E."/>
            <person name="Cruz R.B."/>
            <person name="Varani A.M."/>
            <person name="Fiore M.F."/>
        </authorList>
    </citation>
    <scope>NUCLEOTIDE SEQUENCE [LARGE SCALE GENOMIC DNA]</scope>
    <source>
        <strain evidence="2 3">CENA369</strain>
    </source>
</reference>